<dbReference type="GO" id="GO:0009252">
    <property type="term" value="P:peptidoglycan biosynthetic process"/>
    <property type="evidence" value="ECO:0007669"/>
    <property type="project" value="UniProtKB-UniPathway"/>
</dbReference>
<accession>A0A0H4VH27</accession>
<comment type="pathway">
    <text evidence="1 7">Cell wall biogenesis; peptidoglycan biosynthesis.</text>
</comment>
<dbReference type="OrthoDB" id="9809748at2"/>
<evidence type="ECO:0000259" key="9">
    <source>
        <dbReference type="PROSITE" id="PS52029"/>
    </source>
</evidence>
<feature type="signal peptide" evidence="8">
    <location>
        <begin position="1"/>
        <end position="16"/>
    </location>
</feature>
<reference evidence="10 11" key="1">
    <citation type="submission" date="2015-01" db="EMBL/GenBank/DDBJ databases">
        <title>Rufibacter sp./DG31D/ whole genome sequencing.</title>
        <authorList>
            <person name="Kim M.K."/>
            <person name="Srinivasan S."/>
            <person name="Lee J.-J."/>
        </authorList>
    </citation>
    <scope>NUCLEOTIDE SEQUENCE [LARGE SCALE GENOMIC DNA]</scope>
    <source>
        <strain evidence="10 11">DG31D</strain>
    </source>
</reference>
<dbReference type="GO" id="GO:0071555">
    <property type="term" value="P:cell wall organization"/>
    <property type="evidence" value="ECO:0007669"/>
    <property type="project" value="UniProtKB-UniRule"/>
</dbReference>
<dbReference type="UniPathway" id="UPA00219"/>
<proteinExistence type="inferred from homology"/>
<keyword evidence="11" id="KW-1185">Reference proteome</keyword>
<dbReference type="SUPFAM" id="SSF141523">
    <property type="entry name" value="L,D-transpeptidase catalytic domain-like"/>
    <property type="match status" value="1"/>
</dbReference>
<keyword evidence="3" id="KW-0808">Transferase</keyword>
<dbReference type="InterPro" id="IPR038063">
    <property type="entry name" value="Transpep_catalytic_dom"/>
</dbReference>
<keyword evidence="6 7" id="KW-0961">Cell wall biogenesis/degradation</keyword>
<evidence type="ECO:0000256" key="2">
    <source>
        <dbReference type="ARBA" id="ARBA00005992"/>
    </source>
</evidence>
<keyword evidence="4 7" id="KW-0133">Cell shape</keyword>
<feature type="domain" description="L,D-TPase catalytic" evidence="9">
    <location>
        <begin position="56"/>
        <end position="188"/>
    </location>
</feature>
<dbReference type="PROSITE" id="PS52029">
    <property type="entry name" value="LD_TPASE"/>
    <property type="match status" value="1"/>
</dbReference>
<feature type="active site" description="Proton donor/acceptor" evidence="7">
    <location>
        <position position="149"/>
    </location>
</feature>
<comment type="similarity">
    <text evidence="2">Belongs to the YkuD family.</text>
</comment>
<dbReference type="PANTHER" id="PTHR36699:SF1">
    <property type="entry name" value="L,D-TRANSPEPTIDASE YAFK-RELATED"/>
    <property type="match status" value="1"/>
</dbReference>
<evidence type="ECO:0000313" key="11">
    <source>
        <dbReference type="Proteomes" id="UP000036458"/>
    </source>
</evidence>
<evidence type="ECO:0000256" key="7">
    <source>
        <dbReference type="PROSITE-ProRule" id="PRU01373"/>
    </source>
</evidence>
<keyword evidence="8" id="KW-0732">Signal</keyword>
<dbReference type="EMBL" id="CP010777">
    <property type="protein sequence ID" value="AKQ44960.1"/>
    <property type="molecule type" value="Genomic_DNA"/>
</dbReference>
<evidence type="ECO:0000256" key="6">
    <source>
        <dbReference type="ARBA" id="ARBA00023316"/>
    </source>
</evidence>
<dbReference type="STRING" id="1379910.TH63_03860"/>
<evidence type="ECO:0000256" key="3">
    <source>
        <dbReference type="ARBA" id="ARBA00022679"/>
    </source>
</evidence>
<feature type="chain" id="PRO_5005211791" description="L,D-TPase catalytic domain-containing protein" evidence="8">
    <location>
        <begin position="17"/>
        <end position="244"/>
    </location>
</feature>
<dbReference type="Pfam" id="PF03734">
    <property type="entry name" value="YkuD"/>
    <property type="match status" value="1"/>
</dbReference>
<dbReference type="GO" id="GO:0004180">
    <property type="term" value="F:carboxypeptidase activity"/>
    <property type="evidence" value="ECO:0007669"/>
    <property type="project" value="UniProtKB-ARBA"/>
</dbReference>
<dbReference type="Proteomes" id="UP000036458">
    <property type="component" value="Chromosome"/>
</dbReference>
<feature type="active site" description="Nucleophile" evidence="7">
    <location>
        <position position="157"/>
    </location>
</feature>
<dbReference type="InterPro" id="IPR005490">
    <property type="entry name" value="LD_TPept_cat_dom"/>
</dbReference>
<dbReference type="RefSeq" id="WP_053093731.1">
    <property type="nucleotide sequence ID" value="NZ_CP010777.1"/>
</dbReference>
<dbReference type="PANTHER" id="PTHR36699">
    <property type="entry name" value="LD-TRANSPEPTIDASE"/>
    <property type="match status" value="1"/>
</dbReference>
<protein>
    <recommendedName>
        <fullName evidence="9">L,D-TPase catalytic domain-containing protein</fullName>
    </recommendedName>
</protein>
<dbReference type="PATRIC" id="fig|1379910.4.peg.835"/>
<dbReference type="AlphaFoldDB" id="A0A0H4VH27"/>
<evidence type="ECO:0000313" key="10">
    <source>
        <dbReference type="EMBL" id="AKQ44960.1"/>
    </source>
</evidence>
<keyword evidence="5 7" id="KW-0573">Peptidoglycan synthesis</keyword>
<dbReference type="CDD" id="cd16913">
    <property type="entry name" value="YkuD_like"/>
    <property type="match status" value="1"/>
</dbReference>
<sequence length="244" mass="28008">MKNLLLLLFVSTFAFTGGFKADQLTHERVKTAYREKYAPLEKQLQAKGLSFQNLQLYLRAFKHEKQVEVWARTSAEKPFTLFTTYLICARSGTYGPKRQEGDGQIPEGFYYIDRFNPKSNYYLSLGINYPNAADSARHTGKLGGDIFLHGDCVTLGCLPLTDEKMKELYVLTVEAYHQGQQQIPVHIFPTRFNTGQYAQLRKTYAQQPALLAFWENLASGFHPFEQHRFLPRVQVTQGGQYAFQ</sequence>
<gene>
    <name evidence="10" type="ORF">TH63_03860</name>
</gene>
<dbReference type="GO" id="GO:0008360">
    <property type="term" value="P:regulation of cell shape"/>
    <property type="evidence" value="ECO:0007669"/>
    <property type="project" value="UniProtKB-UniRule"/>
</dbReference>
<dbReference type="GO" id="GO:0016740">
    <property type="term" value="F:transferase activity"/>
    <property type="evidence" value="ECO:0007669"/>
    <property type="project" value="UniProtKB-KW"/>
</dbReference>
<organism evidence="10 11">
    <name type="scientific">Rufibacter radiotolerans</name>
    <dbReference type="NCBI Taxonomy" id="1379910"/>
    <lineage>
        <taxon>Bacteria</taxon>
        <taxon>Pseudomonadati</taxon>
        <taxon>Bacteroidota</taxon>
        <taxon>Cytophagia</taxon>
        <taxon>Cytophagales</taxon>
        <taxon>Hymenobacteraceae</taxon>
        <taxon>Rufibacter</taxon>
    </lineage>
</organism>
<evidence type="ECO:0000256" key="8">
    <source>
        <dbReference type="SAM" id="SignalP"/>
    </source>
</evidence>
<evidence type="ECO:0000256" key="5">
    <source>
        <dbReference type="ARBA" id="ARBA00022984"/>
    </source>
</evidence>
<dbReference type="KEGG" id="ruf:TH63_03860"/>
<name>A0A0H4VH27_9BACT</name>
<evidence type="ECO:0000256" key="1">
    <source>
        <dbReference type="ARBA" id="ARBA00004752"/>
    </source>
</evidence>
<evidence type="ECO:0000256" key="4">
    <source>
        <dbReference type="ARBA" id="ARBA00022960"/>
    </source>
</evidence>